<feature type="transmembrane region" description="Helical" evidence="2">
    <location>
        <begin position="394"/>
        <end position="415"/>
    </location>
</feature>
<sequence length="618" mass="62940">MKLDDFKVAVRPGQGLVGRFPAGVLLLVGDDGANAHDKLINLFTDGAEVAPRLEAMFAELDPAAPTSTFAAVLETDRGMAVYLHGPLEVSADSPHAELRAWGPAMGDLQRYDAPDGTRSLSIRAAGEQISAESASLSLRTGLVSGGGLVLHREDAAMPDDSTVDGMAAGDGMAHTGAMAAVADHRVPAMAGAPAGPVGTVGTVAGRSGPATAPPAPPTPAPPRPTPMAVPPPRPSTAPPPVGAATGRAGAVTTGWANPRPPADLPGLGPATDTPATTAPATRAPTPTYATRLAARLLSSAVVGGLVTVLLGFVLPVGFAPLDEVYLTTFVALGLLFVLGVVVWDPVCQFAQRRRRAGDWPVPLLLLQAVPEAALAYGVQVLLLPEQFLVDEIALAIDVAATAVLIAVGVVVLGLLPPTRRLLHRGAPAPAGAATATGVTGPALPGVPVAEQPAGGSGSGSATPLVWGINCQQGHFNRPDARYCAACGTAMHGLTHEPRQGPRPALGYLIGDDGVSHVLDHDVVLGTAPHGDAKVRGGQATALAVTDGTGLLAEAHADIALVEWDVTVVDRGHPQGTHVREPDSATWVRLAPGQPFTLASGSRIRLGSRDLTYHAANTR</sequence>
<name>A0AAE3GI00_9PSEU</name>
<keyword evidence="4" id="KW-1185">Reference proteome</keyword>
<organism evidence="3 4">
    <name type="scientific">Goodfellowiella coeruleoviolacea</name>
    <dbReference type="NCBI Taxonomy" id="334858"/>
    <lineage>
        <taxon>Bacteria</taxon>
        <taxon>Bacillati</taxon>
        <taxon>Actinomycetota</taxon>
        <taxon>Actinomycetes</taxon>
        <taxon>Pseudonocardiales</taxon>
        <taxon>Pseudonocardiaceae</taxon>
        <taxon>Goodfellowiella</taxon>
    </lineage>
</organism>
<dbReference type="RefSeq" id="WP_253776568.1">
    <property type="nucleotide sequence ID" value="NZ_JAMTCK010000014.1"/>
</dbReference>
<dbReference type="Proteomes" id="UP001206128">
    <property type="component" value="Unassembled WGS sequence"/>
</dbReference>
<dbReference type="EMBL" id="JAMTCK010000014">
    <property type="protein sequence ID" value="MCP2168586.1"/>
    <property type="molecule type" value="Genomic_DNA"/>
</dbReference>
<feature type="transmembrane region" description="Helical" evidence="2">
    <location>
        <begin position="363"/>
        <end position="382"/>
    </location>
</feature>
<feature type="compositionally biased region" description="Low complexity" evidence="1">
    <location>
        <begin position="242"/>
        <end position="256"/>
    </location>
</feature>
<keyword evidence="2" id="KW-0472">Membrane</keyword>
<comment type="caution">
    <text evidence="3">The sequence shown here is derived from an EMBL/GenBank/DDBJ whole genome shotgun (WGS) entry which is preliminary data.</text>
</comment>
<feature type="region of interest" description="Disordered" evidence="1">
    <location>
        <begin position="202"/>
        <end position="283"/>
    </location>
</feature>
<evidence type="ECO:0008006" key="5">
    <source>
        <dbReference type="Google" id="ProtNLM"/>
    </source>
</evidence>
<protein>
    <recommendedName>
        <fullName evidence="5">FHA domain-containing protein</fullName>
    </recommendedName>
</protein>
<accession>A0AAE3GI00</accession>
<evidence type="ECO:0000256" key="1">
    <source>
        <dbReference type="SAM" id="MobiDB-lite"/>
    </source>
</evidence>
<gene>
    <name evidence="3" type="ORF">LX83_005464</name>
</gene>
<feature type="compositionally biased region" description="Low complexity" evidence="1">
    <location>
        <begin position="269"/>
        <end position="283"/>
    </location>
</feature>
<evidence type="ECO:0000313" key="3">
    <source>
        <dbReference type="EMBL" id="MCP2168586.1"/>
    </source>
</evidence>
<evidence type="ECO:0000313" key="4">
    <source>
        <dbReference type="Proteomes" id="UP001206128"/>
    </source>
</evidence>
<feature type="transmembrane region" description="Helical" evidence="2">
    <location>
        <begin position="296"/>
        <end position="318"/>
    </location>
</feature>
<feature type="compositionally biased region" description="Pro residues" evidence="1">
    <location>
        <begin position="211"/>
        <end position="241"/>
    </location>
</feature>
<proteinExistence type="predicted"/>
<feature type="transmembrane region" description="Helical" evidence="2">
    <location>
        <begin position="324"/>
        <end position="343"/>
    </location>
</feature>
<reference evidence="3" key="1">
    <citation type="submission" date="2022-06" db="EMBL/GenBank/DDBJ databases">
        <title>Genomic Encyclopedia of Archaeal and Bacterial Type Strains, Phase II (KMG-II): from individual species to whole genera.</title>
        <authorList>
            <person name="Goeker M."/>
        </authorList>
    </citation>
    <scope>NUCLEOTIDE SEQUENCE</scope>
    <source>
        <strain evidence="3">DSM 43935</strain>
    </source>
</reference>
<dbReference type="AlphaFoldDB" id="A0AAE3GI00"/>
<evidence type="ECO:0000256" key="2">
    <source>
        <dbReference type="SAM" id="Phobius"/>
    </source>
</evidence>
<keyword evidence="2" id="KW-0812">Transmembrane</keyword>
<keyword evidence="2" id="KW-1133">Transmembrane helix</keyword>